<dbReference type="EMBL" id="KB445588">
    <property type="protein sequence ID" value="EMD85560.1"/>
    <property type="molecule type" value="Genomic_DNA"/>
</dbReference>
<protein>
    <submittedName>
        <fullName evidence="1">Uncharacterized protein</fullName>
    </submittedName>
</protein>
<proteinExistence type="predicted"/>
<organism evidence="1 2">
    <name type="scientific">Cochliobolus heterostrophus (strain C5 / ATCC 48332 / race O)</name>
    <name type="common">Southern corn leaf blight fungus</name>
    <name type="synonym">Bipolaris maydis</name>
    <dbReference type="NCBI Taxonomy" id="701091"/>
    <lineage>
        <taxon>Eukaryota</taxon>
        <taxon>Fungi</taxon>
        <taxon>Dikarya</taxon>
        <taxon>Ascomycota</taxon>
        <taxon>Pezizomycotina</taxon>
        <taxon>Dothideomycetes</taxon>
        <taxon>Pleosporomycetidae</taxon>
        <taxon>Pleosporales</taxon>
        <taxon>Pleosporineae</taxon>
        <taxon>Pleosporaceae</taxon>
        <taxon>Bipolaris</taxon>
    </lineage>
</organism>
<accession>M2SJP9</accession>
<sequence length="99" mass="11049">MLYNRGYVLRMYDPWSVRAWGTRYAFQPTCDPLPCRAATLSRDLVGPKSDTSACGVAHALDALGREPFSLSKQLVNVAVVEYRPRFITQQGRPRSSCGP</sequence>
<dbReference type="Proteomes" id="UP000016936">
    <property type="component" value="Unassembled WGS sequence"/>
</dbReference>
<reference evidence="1 2" key="1">
    <citation type="journal article" date="2012" name="PLoS Pathog.">
        <title>Diverse lifestyles and strategies of plant pathogenesis encoded in the genomes of eighteen Dothideomycetes fungi.</title>
        <authorList>
            <person name="Ohm R.A."/>
            <person name="Feau N."/>
            <person name="Henrissat B."/>
            <person name="Schoch C.L."/>
            <person name="Horwitz B.A."/>
            <person name="Barry K.W."/>
            <person name="Condon B.J."/>
            <person name="Copeland A.C."/>
            <person name="Dhillon B."/>
            <person name="Glaser F."/>
            <person name="Hesse C.N."/>
            <person name="Kosti I."/>
            <person name="LaButti K."/>
            <person name="Lindquist E.A."/>
            <person name="Lucas S."/>
            <person name="Salamov A.A."/>
            <person name="Bradshaw R.E."/>
            <person name="Ciuffetti L."/>
            <person name="Hamelin R.C."/>
            <person name="Kema G.H.J."/>
            <person name="Lawrence C."/>
            <person name="Scott J.A."/>
            <person name="Spatafora J.W."/>
            <person name="Turgeon B.G."/>
            <person name="de Wit P.J.G.M."/>
            <person name="Zhong S."/>
            <person name="Goodwin S.B."/>
            <person name="Grigoriev I.V."/>
        </authorList>
    </citation>
    <scope>NUCLEOTIDE SEQUENCE [LARGE SCALE GENOMIC DNA]</scope>
    <source>
        <strain evidence="2">C5 / ATCC 48332 / race O</strain>
    </source>
</reference>
<evidence type="ECO:0000313" key="2">
    <source>
        <dbReference type="Proteomes" id="UP000016936"/>
    </source>
</evidence>
<keyword evidence="2" id="KW-1185">Reference proteome</keyword>
<name>M2SJP9_COCH5</name>
<reference evidence="2" key="2">
    <citation type="journal article" date="2013" name="PLoS Genet.">
        <title>Comparative genome structure, secondary metabolite, and effector coding capacity across Cochliobolus pathogens.</title>
        <authorList>
            <person name="Condon B.J."/>
            <person name="Leng Y."/>
            <person name="Wu D."/>
            <person name="Bushley K.E."/>
            <person name="Ohm R.A."/>
            <person name="Otillar R."/>
            <person name="Martin J."/>
            <person name="Schackwitz W."/>
            <person name="Grimwood J."/>
            <person name="MohdZainudin N."/>
            <person name="Xue C."/>
            <person name="Wang R."/>
            <person name="Manning V.A."/>
            <person name="Dhillon B."/>
            <person name="Tu Z.J."/>
            <person name="Steffenson B.J."/>
            <person name="Salamov A."/>
            <person name="Sun H."/>
            <person name="Lowry S."/>
            <person name="LaButti K."/>
            <person name="Han J."/>
            <person name="Copeland A."/>
            <person name="Lindquist E."/>
            <person name="Barry K."/>
            <person name="Schmutz J."/>
            <person name="Baker S.E."/>
            <person name="Ciuffetti L.M."/>
            <person name="Grigoriev I.V."/>
            <person name="Zhong S."/>
            <person name="Turgeon B.G."/>
        </authorList>
    </citation>
    <scope>NUCLEOTIDE SEQUENCE [LARGE SCALE GENOMIC DNA]</scope>
    <source>
        <strain evidence="2">C5 / ATCC 48332 / race O</strain>
    </source>
</reference>
<gene>
    <name evidence="1" type="ORF">COCHEDRAFT_1024470</name>
</gene>
<evidence type="ECO:0000313" key="1">
    <source>
        <dbReference type="EMBL" id="EMD85560.1"/>
    </source>
</evidence>
<dbReference type="HOGENOM" id="CLU_2320151_0_0_1"/>
<dbReference type="AlphaFoldDB" id="M2SJP9"/>